<reference evidence="1 2" key="1">
    <citation type="submission" date="2018-10" db="EMBL/GenBank/DDBJ databases">
        <title>Genomic Encyclopedia of Type Strains, Phase IV (KMG-IV): sequencing the most valuable type-strain genomes for metagenomic binning, comparative biology and taxonomic classification.</title>
        <authorList>
            <person name="Goeker M."/>
        </authorList>
    </citation>
    <scope>NUCLEOTIDE SEQUENCE [LARGE SCALE GENOMIC DNA]</scope>
    <source>
        <strain evidence="1 2">DSM 22228</strain>
    </source>
</reference>
<proteinExistence type="predicted"/>
<sequence>MKEIKRYFFINGVAHESDDGRWVRFDECENYIAARDHVINELEHRIKALESAERTLMNLGYENKGGELWKPPVGKKPDFSLIDRLNKRISDLDFERKKAFKAGNDYFNKVKALESEKENAYQEGKLSIVKQLTYSNPENTIDILNELTITTRMGEEYEESWNTKKLLEYFDVEQSFQSKVTELENHCETMYWNALAIRDGFATDILSCSDDSLKQFIQLRVGEIKAQGIEEFIKIETEKSIKFGNNEIFRSYVMVRRRLCVFLNKLRANHD</sequence>
<keyword evidence="2" id="KW-1185">Reference proteome</keyword>
<comment type="caution">
    <text evidence="1">The sequence shown here is derived from an EMBL/GenBank/DDBJ whole genome shotgun (WGS) entry which is preliminary data.</text>
</comment>
<organism evidence="1 2">
    <name type="scientific">Orbus hercynius</name>
    <dbReference type="NCBI Taxonomy" id="593135"/>
    <lineage>
        <taxon>Bacteria</taxon>
        <taxon>Pseudomonadati</taxon>
        <taxon>Pseudomonadota</taxon>
        <taxon>Gammaproteobacteria</taxon>
        <taxon>Orbales</taxon>
        <taxon>Orbaceae</taxon>
        <taxon>Orbus</taxon>
    </lineage>
</organism>
<dbReference type="AlphaFoldDB" id="A0A495RJ22"/>
<evidence type="ECO:0000313" key="1">
    <source>
        <dbReference type="EMBL" id="RKS87290.1"/>
    </source>
</evidence>
<gene>
    <name evidence="1" type="ORF">DES39_0510</name>
</gene>
<name>A0A495RJ22_9GAMM</name>
<dbReference type="RefSeq" id="WP_121144191.1">
    <property type="nucleotide sequence ID" value="NZ_RBWY01000001.1"/>
</dbReference>
<dbReference type="EMBL" id="RBWY01000001">
    <property type="protein sequence ID" value="RKS87290.1"/>
    <property type="molecule type" value="Genomic_DNA"/>
</dbReference>
<dbReference type="Proteomes" id="UP000278542">
    <property type="component" value="Unassembled WGS sequence"/>
</dbReference>
<dbReference type="OrthoDB" id="1700487at2"/>
<protein>
    <submittedName>
        <fullName evidence="1">Uncharacterized protein</fullName>
    </submittedName>
</protein>
<accession>A0A495RJ22</accession>
<evidence type="ECO:0000313" key="2">
    <source>
        <dbReference type="Proteomes" id="UP000278542"/>
    </source>
</evidence>